<dbReference type="PATRIC" id="fig|1003200.3.peg.1977"/>
<accession>F7SZA3</accession>
<dbReference type="HOGENOM" id="CLU_646703_0_0_4"/>
<dbReference type="AlphaFoldDB" id="F7SZA3"/>
<dbReference type="eggNOG" id="COG5338">
    <property type="taxonomic scope" value="Bacteria"/>
</dbReference>
<gene>
    <name evidence="1" type="ORF">AXXA_10033</name>
</gene>
<evidence type="ECO:0000313" key="1">
    <source>
        <dbReference type="EMBL" id="EGP46773.1"/>
    </source>
</evidence>
<evidence type="ECO:0000313" key="2">
    <source>
        <dbReference type="Proteomes" id="UP000004853"/>
    </source>
</evidence>
<protein>
    <submittedName>
        <fullName evidence="1">Capsular polysaccharide biosynthesis protein</fullName>
    </submittedName>
</protein>
<dbReference type="Proteomes" id="UP000004853">
    <property type="component" value="Unassembled WGS sequence"/>
</dbReference>
<dbReference type="EMBL" id="AFRQ01000037">
    <property type="protein sequence ID" value="EGP46773.1"/>
    <property type="molecule type" value="Genomic_DNA"/>
</dbReference>
<sequence>MLAAVAQAARLGAVILRPSASLAMDGGAKRGTFTIGRQLAVASLMMCGAQALGAPGPADYAVQLGSSYQYQSNPARLPQSSSDIRGAGVWVNSVGLGLRMPLLSDDTRLDVGGTLADARYSNNRQLDHQPGNMLSTLHWRAGRLFAGRFDYGYQSQLNPNMARTWPERDLQTRDNKSAELGLRVSERLTLPVFGVFTNGTRYDQDINRTLYNRKDQGWQLSARYAGFGRSFAQAGLRHTEADYYSRTPDLVATIDDRFTDNEAFVAARWDYSPKTLLQARVGLLKRSYVHLGDRDTNLFTFAGRATWDYSPKTRLDLQLWRRPYAYDDDPTVLYSIQTGGLASVTWRPTVKTAFQLGAELTRQRNTAFTGGNDQTLQIRRFGARVQWQQEDNLRWIVDVYRDRQMGESAGDSYNQNFVRVGLEYTFGSRGKENLRLMMQPTDCQWRRPELAMCDPMGEEP</sequence>
<dbReference type="SUPFAM" id="SSF56935">
    <property type="entry name" value="Porins"/>
    <property type="match status" value="1"/>
</dbReference>
<organism evidence="1 2">
    <name type="scientific">Achromobacter insuavis AXX-A</name>
    <dbReference type="NCBI Taxonomy" id="1003200"/>
    <lineage>
        <taxon>Bacteria</taxon>
        <taxon>Pseudomonadati</taxon>
        <taxon>Pseudomonadota</taxon>
        <taxon>Betaproteobacteria</taxon>
        <taxon>Burkholderiales</taxon>
        <taxon>Alcaligenaceae</taxon>
        <taxon>Achromobacter</taxon>
    </lineage>
</organism>
<reference evidence="1 2" key="1">
    <citation type="submission" date="2011-06" db="EMBL/GenBank/DDBJ databases">
        <authorList>
            <person name="Bador J."/>
            <person name="Amoureux L."/>
            <person name="Neuwirth C."/>
        </authorList>
    </citation>
    <scope>NUCLEOTIDE SEQUENCE [LARGE SCALE GENOMIC DNA]</scope>
    <source>
        <strain evidence="1 2">AXX-A</strain>
    </source>
</reference>
<proteinExistence type="predicted"/>
<name>F7SZA3_9BURK</name>
<comment type="caution">
    <text evidence="1">The sequence shown here is derived from an EMBL/GenBank/DDBJ whole genome shotgun (WGS) entry which is preliminary data.</text>
</comment>